<evidence type="ECO:0000313" key="1">
    <source>
        <dbReference type="EMBL" id="GAA5058628.1"/>
    </source>
</evidence>
<accession>A0ABP9KHM6</accession>
<evidence type="ECO:0000313" key="2">
    <source>
        <dbReference type="Proteomes" id="UP001500124"/>
    </source>
</evidence>
<sequence>MRLRRFVRLRVRLLVLPRYLVRLRVRRYAVRARVLRVVRLRLRGRLRRVRLCLRLRRVGLRLSWVVRLRLRGVGLRLRLLLRGLRAGRPRGLVAEQRAARADGPPVVILGAAVSGHLGHDGHGAGLLDALLRVVDGAFGDGPLVG</sequence>
<name>A0ABP9KHM6_9ACTN</name>
<gene>
    <name evidence="1" type="ORF">GCM10023336_33690</name>
</gene>
<dbReference type="Proteomes" id="UP001500124">
    <property type="component" value="Unassembled WGS sequence"/>
</dbReference>
<comment type="caution">
    <text evidence="1">The sequence shown here is derived from an EMBL/GenBank/DDBJ whole genome shotgun (WGS) entry which is preliminary data.</text>
</comment>
<organism evidence="1 2">
    <name type="scientific">Streptomyces similanensis</name>
    <dbReference type="NCBI Taxonomy" id="1274988"/>
    <lineage>
        <taxon>Bacteria</taxon>
        <taxon>Bacillati</taxon>
        <taxon>Actinomycetota</taxon>
        <taxon>Actinomycetes</taxon>
        <taxon>Kitasatosporales</taxon>
        <taxon>Streptomycetaceae</taxon>
        <taxon>Streptomyces</taxon>
    </lineage>
</organism>
<keyword evidence="2" id="KW-1185">Reference proteome</keyword>
<dbReference type="EMBL" id="BAABKC010000046">
    <property type="protein sequence ID" value="GAA5058628.1"/>
    <property type="molecule type" value="Genomic_DNA"/>
</dbReference>
<reference evidence="2" key="1">
    <citation type="journal article" date="2019" name="Int. J. Syst. Evol. Microbiol.">
        <title>The Global Catalogue of Microorganisms (GCM) 10K type strain sequencing project: providing services to taxonomists for standard genome sequencing and annotation.</title>
        <authorList>
            <consortium name="The Broad Institute Genomics Platform"/>
            <consortium name="The Broad Institute Genome Sequencing Center for Infectious Disease"/>
            <person name="Wu L."/>
            <person name="Ma J."/>
        </authorList>
    </citation>
    <scope>NUCLEOTIDE SEQUENCE [LARGE SCALE GENOMIC DNA]</scope>
    <source>
        <strain evidence="2">JCM 18410</strain>
    </source>
</reference>
<protein>
    <submittedName>
        <fullName evidence="1">Uncharacterized protein</fullName>
    </submittedName>
</protein>
<proteinExistence type="predicted"/>